<proteinExistence type="predicted"/>
<sequence length="247" mass="28019">MKELWEEMSLFEISRLYTTDTKVLNHILINSYDHEKLPETRVAPTNVLSAANLRELRIMLTSFSGLLVVEGNKHKQQLRDFWAEECTKQEAQGRIEILSWLTWTTLDVVGLPGFNIIFQAGTSVNVMSTQSEPGDAEAKKASSTMSHIGNELLSNSMAAVSQNESLEKDTWNTRALLSLLVTANVATDLTQMDPQKLATLVKQPRNHHRTTAENAILKYTFLLRMFTDIQNGLPVFDIWSDPQWRKV</sequence>
<reference evidence="2" key="2">
    <citation type="submission" date="2015-01" db="EMBL/GenBank/DDBJ databases">
        <title>Evolutionary Origins and Diversification of the Mycorrhizal Mutualists.</title>
        <authorList>
            <consortium name="DOE Joint Genome Institute"/>
            <consortium name="Mycorrhizal Genomics Consortium"/>
            <person name="Kohler A."/>
            <person name="Kuo A."/>
            <person name="Nagy L.G."/>
            <person name="Floudas D."/>
            <person name="Copeland A."/>
            <person name="Barry K.W."/>
            <person name="Cichocki N."/>
            <person name="Veneault-Fourrey C."/>
            <person name="LaButti K."/>
            <person name="Lindquist E.A."/>
            <person name="Lipzen A."/>
            <person name="Lundell T."/>
            <person name="Morin E."/>
            <person name="Murat C."/>
            <person name="Riley R."/>
            <person name="Ohm R."/>
            <person name="Sun H."/>
            <person name="Tunlid A."/>
            <person name="Henrissat B."/>
            <person name="Grigoriev I.V."/>
            <person name="Hibbett D.S."/>
            <person name="Martin F."/>
        </authorList>
    </citation>
    <scope>NUCLEOTIDE SEQUENCE [LARGE SCALE GENOMIC DNA]</scope>
    <source>
        <strain evidence="2">LaAM-08-1</strain>
    </source>
</reference>
<organism evidence="1 2">
    <name type="scientific">Laccaria amethystina LaAM-08-1</name>
    <dbReference type="NCBI Taxonomy" id="1095629"/>
    <lineage>
        <taxon>Eukaryota</taxon>
        <taxon>Fungi</taxon>
        <taxon>Dikarya</taxon>
        <taxon>Basidiomycota</taxon>
        <taxon>Agaricomycotina</taxon>
        <taxon>Agaricomycetes</taxon>
        <taxon>Agaricomycetidae</taxon>
        <taxon>Agaricales</taxon>
        <taxon>Agaricineae</taxon>
        <taxon>Hydnangiaceae</taxon>
        <taxon>Laccaria</taxon>
    </lineage>
</organism>
<evidence type="ECO:0000313" key="2">
    <source>
        <dbReference type="Proteomes" id="UP000054477"/>
    </source>
</evidence>
<keyword evidence="2" id="KW-1185">Reference proteome</keyword>
<dbReference type="OrthoDB" id="1470350at2759"/>
<dbReference type="Proteomes" id="UP000054477">
    <property type="component" value="Unassembled WGS sequence"/>
</dbReference>
<protein>
    <submittedName>
        <fullName evidence="1">Uncharacterized protein</fullName>
    </submittedName>
</protein>
<evidence type="ECO:0000313" key="1">
    <source>
        <dbReference type="EMBL" id="KIK03861.1"/>
    </source>
</evidence>
<accession>A0A0C9XG04</accession>
<reference evidence="1 2" key="1">
    <citation type="submission" date="2014-04" db="EMBL/GenBank/DDBJ databases">
        <authorList>
            <consortium name="DOE Joint Genome Institute"/>
            <person name="Kuo A."/>
            <person name="Kohler A."/>
            <person name="Nagy L.G."/>
            <person name="Floudas D."/>
            <person name="Copeland A."/>
            <person name="Barry K.W."/>
            <person name="Cichocki N."/>
            <person name="Veneault-Fourrey C."/>
            <person name="LaButti K."/>
            <person name="Lindquist E.A."/>
            <person name="Lipzen A."/>
            <person name="Lundell T."/>
            <person name="Morin E."/>
            <person name="Murat C."/>
            <person name="Sun H."/>
            <person name="Tunlid A."/>
            <person name="Henrissat B."/>
            <person name="Grigoriev I.V."/>
            <person name="Hibbett D.S."/>
            <person name="Martin F."/>
            <person name="Nordberg H.P."/>
            <person name="Cantor M.N."/>
            <person name="Hua S.X."/>
        </authorList>
    </citation>
    <scope>NUCLEOTIDE SEQUENCE [LARGE SCALE GENOMIC DNA]</scope>
    <source>
        <strain evidence="1 2">LaAM-08-1</strain>
    </source>
</reference>
<dbReference type="AlphaFoldDB" id="A0A0C9XG04"/>
<dbReference type="STRING" id="1095629.A0A0C9XG04"/>
<dbReference type="HOGENOM" id="CLU_1124712_0_0_1"/>
<dbReference type="EMBL" id="KN838575">
    <property type="protein sequence ID" value="KIK03861.1"/>
    <property type="molecule type" value="Genomic_DNA"/>
</dbReference>
<gene>
    <name evidence="1" type="ORF">K443DRAFT_121232</name>
</gene>
<name>A0A0C9XG04_9AGAR</name>